<gene>
    <name evidence="8" type="ORF">EA658_09930</name>
</gene>
<evidence type="ECO:0000256" key="6">
    <source>
        <dbReference type="ARBA" id="ARBA00047422"/>
    </source>
</evidence>
<dbReference type="PANTHER" id="PTHR10629">
    <property type="entry name" value="CYTOSINE-SPECIFIC METHYLTRANSFERASE"/>
    <property type="match status" value="1"/>
</dbReference>
<proteinExistence type="inferred from homology"/>
<evidence type="ECO:0000313" key="8">
    <source>
        <dbReference type="EMBL" id="TAA19186.1"/>
    </source>
</evidence>
<keyword evidence="2 7" id="KW-0489">Methyltransferase</keyword>
<keyword evidence="4 7" id="KW-0949">S-adenosyl-L-methionine</keyword>
<dbReference type="Gene3D" id="3.40.50.150">
    <property type="entry name" value="Vaccinia Virus protein VP39"/>
    <property type="match status" value="1"/>
</dbReference>
<evidence type="ECO:0000256" key="7">
    <source>
        <dbReference type="PROSITE-ProRule" id="PRU01016"/>
    </source>
</evidence>
<evidence type="ECO:0000256" key="4">
    <source>
        <dbReference type="ARBA" id="ARBA00022691"/>
    </source>
</evidence>
<evidence type="ECO:0000256" key="1">
    <source>
        <dbReference type="ARBA" id="ARBA00011975"/>
    </source>
</evidence>
<dbReference type="Gene3D" id="3.90.120.10">
    <property type="entry name" value="DNA Methylase, subunit A, domain 2"/>
    <property type="match status" value="1"/>
</dbReference>
<keyword evidence="5" id="KW-0680">Restriction system</keyword>
<organism evidence="8 9">
    <name type="scientific">Pseudoxanthomonas winnipegensis</name>
    <dbReference type="NCBI Taxonomy" id="2480810"/>
    <lineage>
        <taxon>Bacteria</taxon>
        <taxon>Pseudomonadati</taxon>
        <taxon>Pseudomonadota</taxon>
        <taxon>Gammaproteobacteria</taxon>
        <taxon>Lysobacterales</taxon>
        <taxon>Lysobacteraceae</taxon>
        <taxon>Pseudoxanthomonas</taxon>
    </lineage>
</organism>
<evidence type="ECO:0000256" key="3">
    <source>
        <dbReference type="ARBA" id="ARBA00022679"/>
    </source>
</evidence>
<dbReference type="EC" id="2.1.1.37" evidence="1"/>
<comment type="similarity">
    <text evidence="7">Belongs to the class I-like SAM-binding methyltransferase superfamily. C5-methyltransferase family.</text>
</comment>
<dbReference type="PANTHER" id="PTHR10629:SF52">
    <property type="entry name" value="DNA (CYTOSINE-5)-METHYLTRANSFERASE 1"/>
    <property type="match status" value="1"/>
</dbReference>
<keyword evidence="3 7" id="KW-0808">Transferase</keyword>
<keyword evidence="9" id="KW-1185">Reference proteome</keyword>
<comment type="catalytic activity">
    <reaction evidence="6">
        <text>a 2'-deoxycytidine in DNA + S-adenosyl-L-methionine = a 5-methyl-2'-deoxycytidine in DNA + S-adenosyl-L-homocysteine + H(+)</text>
        <dbReference type="Rhea" id="RHEA:13681"/>
        <dbReference type="Rhea" id="RHEA-COMP:11369"/>
        <dbReference type="Rhea" id="RHEA-COMP:11370"/>
        <dbReference type="ChEBI" id="CHEBI:15378"/>
        <dbReference type="ChEBI" id="CHEBI:57856"/>
        <dbReference type="ChEBI" id="CHEBI:59789"/>
        <dbReference type="ChEBI" id="CHEBI:85452"/>
        <dbReference type="ChEBI" id="CHEBI:85454"/>
        <dbReference type="EC" id="2.1.1.37"/>
    </reaction>
</comment>
<dbReference type="PRINTS" id="PR00105">
    <property type="entry name" value="C5METTRFRASE"/>
</dbReference>
<dbReference type="InterPro" id="IPR050390">
    <property type="entry name" value="C5-Methyltransferase"/>
</dbReference>
<dbReference type="RefSeq" id="WP_130532582.1">
    <property type="nucleotide sequence ID" value="NZ_SHME01000003.1"/>
</dbReference>
<dbReference type="Proteomes" id="UP000293089">
    <property type="component" value="Unassembled WGS sequence"/>
</dbReference>
<dbReference type="GO" id="GO:0032259">
    <property type="term" value="P:methylation"/>
    <property type="evidence" value="ECO:0007669"/>
    <property type="project" value="UniProtKB-KW"/>
</dbReference>
<name>A0ABY1WCT5_9GAMM</name>
<dbReference type="SUPFAM" id="SSF53335">
    <property type="entry name" value="S-adenosyl-L-methionine-dependent methyltransferases"/>
    <property type="match status" value="1"/>
</dbReference>
<dbReference type="Pfam" id="PF00145">
    <property type="entry name" value="DNA_methylase"/>
    <property type="match status" value="2"/>
</dbReference>
<dbReference type="GO" id="GO:0008168">
    <property type="term" value="F:methyltransferase activity"/>
    <property type="evidence" value="ECO:0007669"/>
    <property type="project" value="UniProtKB-KW"/>
</dbReference>
<comment type="caution">
    <text evidence="8">The sequence shown here is derived from an EMBL/GenBank/DDBJ whole genome shotgun (WGS) entry which is preliminary data.</text>
</comment>
<dbReference type="InterPro" id="IPR029063">
    <property type="entry name" value="SAM-dependent_MTases_sf"/>
</dbReference>
<protein>
    <recommendedName>
        <fullName evidence="1">DNA (cytosine-5-)-methyltransferase</fullName>
        <ecNumber evidence="1">2.1.1.37</ecNumber>
    </recommendedName>
</protein>
<dbReference type="PROSITE" id="PS51679">
    <property type="entry name" value="SAM_MT_C5"/>
    <property type="match status" value="1"/>
</dbReference>
<feature type="active site" evidence="7">
    <location>
        <position position="102"/>
    </location>
</feature>
<evidence type="ECO:0000256" key="5">
    <source>
        <dbReference type="ARBA" id="ARBA00022747"/>
    </source>
</evidence>
<evidence type="ECO:0000256" key="2">
    <source>
        <dbReference type="ARBA" id="ARBA00022603"/>
    </source>
</evidence>
<dbReference type="EMBL" id="SHME01000003">
    <property type="protein sequence ID" value="TAA19186.1"/>
    <property type="molecule type" value="Genomic_DNA"/>
</dbReference>
<evidence type="ECO:0000313" key="9">
    <source>
        <dbReference type="Proteomes" id="UP000293089"/>
    </source>
</evidence>
<reference evidence="8 9" key="1">
    <citation type="submission" date="2019-02" db="EMBL/GenBank/DDBJ databases">
        <title>WGS of Pseudoxanthomonas species novum from clinical isolates.</title>
        <authorList>
            <person name="Bernier A.-M."/>
            <person name="Bernard K."/>
            <person name="Vachon A."/>
        </authorList>
    </citation>
    <scope>NUCLEOTIDE SEQUENCE [LARGE SCALE GENOMIC DNA]</scope>
    <source>
        <strain evidence="9">NML 170316</strain>
    </source>
</reference>
<accession>A0ABY1WCT5</accession>
<sequence length="684" mass="73046">MADGSLPGQIIVASRAKTKPLLVADLFCGAGGMSNGAARAVRDLGLTMKLVGVNHWPVAIETNRRNHPEHAERIACANLETALPLDHVPEGYLDLLIAAPSCVFHSRARGGRPVHDQQRMDPWHVVRWCTELRVKRLEVENVPEFMDWGPCSLVTGRPIKSRRGEYFRAWIAALQAVGFRLEWRVLCCADYGDPTTRRRFFLIGRSDRGPLEWPEATHARTAVTDLLGTRQKWRGAREVIDWTKSGASIFTRPKPLKPNTVRRILAGAVRYRWPQPYVDALQALLDGRAPRLVFSRTEAVEMGLAAQDGSGLVLATGSGGAARDLDQPLPTITTGGAGGARPGCARPQLVEPLLVMRTNSDGGRTSRPIDEPLPTICTAGGGFLADPLIVPVSNSSSAGVPRSAADPIRTVTTAKGGDQGVAVPLVAPYYGGGSGLTASSVAEPVPSVTTKARFGLVEPVLMRAGHGDSDGRDLASRVLDVDAPVPALTTSNEVALAVPIVMRGNVGTGRTRDMRCADEPMPTITTSESLAFALPVTHHGDVRTHGMDEPLPTITGANRGELGLAQPFLVPNFGEAPGQAPRVHDIDQPVPTITASGHVQLAAPAAEVADQVRIDINYRMLHWRELARASSFDDEGEVYDFAGTATEITKQIGNAVPNRTAKALSMALLRDAAPAVGSVTRGAP</sequence>
<dbReference type="InterPro" id="IPR001525">
    <property type="entry name" value="C5_MeTfrase"/>
</dbReference>